<dbReference type="Gene3D" id="3.20.70.20">
    <property type="match status" value="1"/>
</dbReference>
<feature type="modified residue" description="Glycine radical" evidence="2">
    <location>
        <position position="610"/>
    </location>
</feature>
<proteinExistence type="predicted"/>
<comment type="caution">
    <text evidence="4">The sequence shown here is derived from an EMBL/GenBank/DDBJ whole genome shotgun (WGS) entry which is preliminary data.</text>
</comment>
<dbReference type="InterPro" id="IPR001150">
    <property type="entry name" value="Gly_radical"/>
</dbReference>
<dbReference type="PANTHER" id="PTHR21075">
    <property type="entry name" value="ANAEROBIC RIBONUCLEOSIDE-TRIPHOSPHATE REDUCTASE"/>
    <property type="match status" value="1"/>
</dbReference>
<protein>
    <submittedName>
        <fullName evidence="4">Anaerobic ribonucleoside-triphosphate reductase</fullName>
    </submittedName>
</protein>
<organism evidence="4 5">
    <name type="scientific">Facklamia hominis CCUG 36813</name>
    <dbReference type="NCBI Taxonomy" id="883111"/>
    <lineage>
        <taxon>Bacteria</taxon>
        <taxon>Bacillati</taxon>
        <taxon>Bacillota</taxon>
        <taxon>Bacilli</taxon>
        <taxon>Lactobacillales</taxon>
        <taxon>Aerococcaceae</taxon>
        <taxon>Facklamia</taxon>
    </lineage>
</organism>
<dbReference type="NCBIfam" id="TIGR02487">
    <property type="entry name" value="NrdD"/>
    <property type="match status" value="1"/>
</dbReference>
<dbReference type="OrthoDB" id="9804622at2"/>
<dbReference type="SUPFAM" id="SSF51998">
    <property type="entry name" value="PFL-like glycyl radical enzymes"/>
    <property type="match status" value="1"/>
</dbReference>
<sequence length="665" mass="75163">METTRYRWQFTGMSQEMHQAYINATSLEKAMEQLINKDQRVINENANKDANVFNTQRDLTAGSVAKAVGLKMMPKSVAFAHLKGDIHFHDLDYSPYMPMTNCCLVDIEGMLKNGFEIGNAKVESPKSIQTAAALVSQVIANVASSQFGGTSIDRIDEVLAPYAEISYQKHFKKAQKWIEDPAKQEAYAKELTAKEIHDACQSMEYEVNTLYTSNGQTPFVTFGFGLGTSWYAREIQKAMLEIRIAGLGKDKRTAIFPKLVFILQDGINLKSEDPNYDIKQLAVECSTKRMYPDVISAKVLTEITGDVKTSMGCRSFPQKWVDPETGKAVNAGRMNLGVVTLNLPRIALESKGNKDLFWEILEERLSIAKTALLYRIKRVKEAKPENAPILYEFGAFGKRLKDGEDVDQLFNHRRATISLGYIGLYEVGSVFFGPDWESDETARQFTLDVMKNLKAHTDAWGDEYGYHFSVYGTPSESLTDRFCRLDKAKFGTIEGITDKGYYNNSFHLDVRKDWTPFEKLTFEAPYSHYSTGGFIQYAEYPNIKQNPKALEAVWDFAYDYVGYLGTNAVIDHCYECGFDGEFKATAKGFECPECGNRNPDTCDVVKRTCGYLGNPMKRPYIEGRQKEINARVKNMHGSSLVDADQHRLARLKIENQEGETFDHKG</sequence>
<dbReference type="GO" id="GO:0009265">
    <property type="term" value="P:2'-deoxyribonucleotide biosynthetic process"/>
    <property type="evidence" value="ECO:0007669"/>
    <property type="project" value="TreeGrafter"/>
</dbReference>
<name>K1LRP6_9LACT</name>
<dbReference type="CDD" id="cd01675">
    <property type="entry name" value="RNR_III"/>
    <property type="match status" value="1"/>
</dbReference>
<dbReference type="PATRIC" id="fig|883111.3.peg.943"/>
<dbReference type="Pfam" id="PF13597">
    <property type="entry name" value="NRDD"/>
    <property type="match status" value="1"/>
</dbReference>
<keyword evidence="1 2" id="KW-0556">Organic radical</keyword>
<dbReference type="PROSITE" id="PS51149">
    <property type="entry name" value="GLY_RADICAL_2"/>
    <property type="match status" value="1"/>
</dbReference>
<evidence type="ECO:0000256" key="1">
    <source>
        <dbReference type="ARBA" id="ARBA00022818"/>
    </source>
</evidence>
<evidence type="ECO:0000313" key="5">
    <source>
        <dbReference type="Proteomes" id="UP000004465"/>
    </source>
</evidence>
<accession>K1LRP6</accession>
<evidence type="ECO:0000256" key="2">
    <source>
        <dbReference type="PROSITE-ProRule" id="PRU00493"/>
    </source>
</evidence>
<gene>
    <name evidence="4" type="ORF">HMPREF9706_00942</name>
</gene>
<dbReference type="GO" id="GO:0006260">
    <property type="term" value="P:DNA replication"/>
    <property type="evidence" value="ECO:0007669"/>
    <property type="project" value="InterPro"/>
</dbReference>
<dbReference type="HOGENOM" id="CLU_002707_2_0_9"/>
<dbReference type="InterPro" id="IPR019777">
    <property type="entry name" value="Form_AcTrfase_GR_CS"/>
</dbReference>
<dbReference type="PANTHER" id="PTHR21075:SF0">
    <property type="entry name" value="ANAEROBIC RIBONUCLEOSIDE-TRIPHOSPHATE REDUCTASE"/>
    <property type="match status" value="1"/>
</dbReference>
<dbReference type="GO" id="GO:0004748">
    <property type="term" value="F:ribonucleoside-diphosphate reductase activity, thioredoxin disulfide as acceptor"/>
    <property type="evidence" value="ECO:0007669"/>
    <property type="project" value="TreeGrafter"/>
</dbReference>
<dbReference type="InterPro" id="IPR012833">
    <property type="entry name" value="NrdD"/>
</dbReference>
<dbReference type="PROSITE" id="PS00850">
    <property type="entry name" value="GLY_RADICAL_1"/>
    <property type="match status" value="1"/>
</dbReference>
<dbReference type="GO" id="GO:0031250">
    <property type="term" value="C:anaerobic ribonucleoside-triphosphate reductase complex"/>
    <property type="evidence" value="ECO:0007669"/>
    <property type="project" value="TreeGrafter"/>
</dbReference>
<dbReference type="EMBL" id="AGZD01000007">
    <property type="protein sequence ID" value="EKB54752.1"/>
    <property type="molecule type" value="Genomic_DNA"/>
</dbReference>
<dbReference type="NCBIfam" id="NF006732">
    <property type="entry name" value="PRK09263.1"/>
    <property type="match status" value="1"/>
</dbReference>
<dbReference type="RefSeq" id="WP_006908263.1">
    <property type="nucleotide sequence ID" value="NZ_JH932292.1"/>
</dbReference>
<evidence type="ECO:0000259" key="3">
    <source>
        <dbReference type="PROSITE" id="PS51149"/>
    </source>
</evidence>
<dbReference type="GO" id="GO:0008998">
    <property type="term" value="F:ribonucleoside-triphosphate reductase (thioredoxin) activity"/>
    <property type="evidence" value="ECO:0007669"/>
    <property type="project" value="InterPro"/>
</dbReference>
<evidence type="ECO:0000313" key="4">
    <source>
        <dbReference type="EMBL" id="EKB54752.1"/>
    </source>
</evidence>
<reference evidence="4 5" key="1">
    <citation type="submission" date="2012-07" db="EMBL/GenBank/DDBJ databases">
        <title>The Genome Sequence of Facklamia hominis CCUG 36813.</title>
        <authorList>
            <consortium name="The Broad Institute Genome Sequencing Platform"/>
            <person name="Earl A."/>
            <person name="Ward D."/>
            <person name="Feldgarden M."/>
            <person name="Gevers D."/>
            <person name="Huys G."/>
            <person name="Walker B."/>
            <person name="Young S.K."/>
            <person name="Zeng Q."/>
            <person name="Gargeya S."/>
            <person name="Fitzgerald M."/>
            <person name="Haas B."/>
            <person name="Abouelleil A."/>
            <person name="Alvarado L."/>
            <person name="Arachchi H.M."/>
            <person name="Berlin A.M."/>
            <person name="Chapman S.B."/>
            <person name="Goldberg J."/>
            <person name="Griggs A."/>
            <person name="Gujja S."/>
            <person name="Hansen M."/>
            <person name="Howarth C."/>
            <person name="Imamovic A."/>
            <person name="Larimer J."/>
            <person name="McCowen C."/>
            <person name="Montmayeur A."/>
            <person name="Murphy C."/>
            <person name="Neiman D."/>
            <person name="Pearson M."/>
            <person name="Priest M."/>
            <person name="Roberts A."/>
            <person name="Saif S."/>
            <person name="Shea T."/>
            <person name="Sisk P."/>
            <person name="Sykes S."/>
            <person name="Wortman J."/>
            <person name="Nusbaum C."/>
            <person name="Birren B."/>
        </authorList>
    </citation>
    <scope>NUCLEOTIDE SEQUENCE [LARGE SCALE GENOMIC DNA]</scope>
    <source>
        <strain evidence="4 5">CCUG 36813</strain>
    </source>
</reference>
<dbReference type="AlphaFoldDB" id="K1LRP6"/>
<dbReference type="Proteomes" id="UP000004465">
    <property type="component" value="Unassembled WGS sequence"/>
</dbReference>
<dbReference type="STRING" id="883111.HMPREF9706_00942"/>
<feature type="domain" description="Glycine radical" evidence="3">
    <location>
        <begin position="512"/>
        <end position="637"/>
    </location>
</feature>
<keyword evidence="5" id="KW-1185">Reference proteome</keyword>